<dbReference type="PANTHER" id="PTHR30204:SF96">
    <property type="entry name" value="CHROMOSOME-ANCHORING PROTEIN RACA"/>
    <property type="match status" value="1"/>
</dbReference>
<dbReference type="SUPFAM" id="SSF46955">
    <property type="entry name" value="Putative DNA-binding domain"/>
    <property type="match status" value="1"/>
</dbReference>
<feature type="domain" description="HTH merR-type" evidence="2">
    <location>
        <begin position="6"/>
        <end position="75"/>
    </location>
</feature>
<sequence>MQKDDLYSSGEFAKMAHVSVRTIRYYDKQNILKPTYITDYGARFYSHEDLVRLQQILLLKYLGFSLDDIREITIDDSNSQMLLNSLNMQLKLVQDRIEQMQMVEKAIKDTTAALTKEHHVDWSQMLELIHLTNAENSIKTQYQNASNISARINLHNLYSHNEQHWFNWLYDNYDIQPGIKVLEIGCGSGALWTQNMDKVPADINIYLSDISQGMIRDTRRAIGLADTRFSFGTFDCENIPYKDEEFDLVIANHVLFYCENIDTALSEVNRVLKKGGRFICSTYGNKHMCEIDKLVKSFDNRINLSSNKLYEKFGLDNGEDFLKLHFNSIQMKPYEDYLEVDQAEPLMEYILSCHGNQNEYILSKYQEFKDFVEQRTKTPFHITKEAGIFVCVK</sequence>
<dbReference type="EMBL" id="JAODBU010000012">
    <property type="protein sequence ID" value="MCT7399702.1"/>
    <property type="molecule type" value="Genomic_DNA"/>
</dbReference>
<dbReference type="Proteomes" id="UP001431199">
    <property type="component" value="Unassembled WGS sequence"/>
</dbReference>
<dbReference type="InterPro" id="IPR029063">
    <property type="entry name" value="SAM-dependent_MTases_sf"/>
</dbReference>
<dbReference type="RefSeq" id="WP_022088925.1">
    <property type="nucleotide sequence ID" value="NZ_JAODBU010000012.1"/>
</dbReference>
<dbReference type="InterPro" id="IPR009061">
    <property type="entry name" value="DNA-bd_dom_put_sf"/>
</dbReference>
<dbReference type="SMART" id="SM00422">
    <property type="entry name" value="HTH_MERR"/>
    <property type="match status" value="1"/>
</dbReference>
<accession>A0ABT2M2E9</accession>
<reference evidence="3" key="1">
    <citation type="submission" date="2022-09" db="EMBL/GenBank/DDBJ databases">
        <title>Eubacterium sp. LFL-14 isolated from human feces.</title>
        <authorList>
            <person name="Liu F."/>
        </authorList>
    </citation>
    <scope>NUCLEOTIDE SEQUENCE</scope>
    <source>
        <strain evidence="3">LFL-14</strain>
    </source>
</reference>
<dbReference type="SUPFAM" id="SSF53335">
    <property type="entry name" value="S-adenosyl-L-methionine-dependent methyltransferases"/>
    <property type="match status" value="1"/>
</dbReference>
<dbReference type="InterPro" id="IPR047057">
    <property type="entry name" value="MerR_fam"/>
</dbReference>
<proteinExistence type="predicted"/>
<organism evidence="3 4">
    <name type="scientific">Eubacterium album</name>
    <dbReference type="NCBI Taxonomy" id="2978477"/>
    <lineage>
        <taxon>Bacteria</taxon>
        <taxon>Bacillati</taxon>
        <taxon>Bacillota</taxon>
        <taxon>Clostridia</taxon>
        <taxon>Eubacteriales</taxon>
        <taxon>Eubacteriaceae</taxon>
        <taxon>Eubacterium</taxon>
    </lineage>
</organism>
<gene>
    <name evidence="3" type="ORF">N5B56_11525</name>
</gene>
<dbReference type="PROSITE" id="PS50937">
    <property type="entry name" value="HTH_MERR_2"/>
    <property type="match status" value="1"/>
</dbReference>
<name>A0ABT2M2E9_9FIRM</name>
<dbReference type="InterPro" id="IPR000551">
    <property type="entry name" value="MerR-type_HTH_dom"/>
</dbReference>
<keyword evidence="4" id="KW-1185">Reference proteome</keyword>
<dbReference type="PRINTS" id="PR00040">
    <property type="entry name" value="HTHMERR"/>
</dbReference>
<dbReference type="Pfam" id="PF13411">
    <property type="entry name" value="MerR_1"/>
    <property type="match status" value="1"/>
</dbReference>
<dbReference type="Pfam" id="PF08241">
    <property type="entry name" value="Methyltransf_11"/>
    <property type="match status" value="1"/>
</dbReference>
<protein>
    <submittedName>
        <fullName evidence="3">MerR family transcriptional regulator</fullName>
    </submittedName>
</protein>
<dbReference type="PANTHER" id="PTHR30204">
    <property type="entry name" value="REDOX-CYCLING DRUG-SENSING TRANSCRIPTIONAL ACTIVATOR SOXR"/>
    <property type="match status" value="1"/>
</dbReference>
<evidence type="ECO:0000313" key="4">
    <source>
        <dbReference type="Proteomes" id="UP001431199"/>
    </source>
</evidence>
<evidence type="ECO:0000259" key="2">
    <source>
        <dbReference type="PROSITE" id="PS50937"/>
    </source>
</evidence>
<dbReference type="Gene3D" id="3.40.50.150">
    <property type="entry name" value="Vaccinia Virus protein VP39"/>
    <property type="match status" value="1"/>
</dbReference>
<comment type="caution">
    <text evidence="3">The sequence shown here is derived from an EMBL/GenBank/DDBJ whole genome shotgun (WGS) entry which is preliminary data.</text>
</comment>
<evidence type="ECO:0000256" key="1">
    <source>
        <dbReference type="ARBA" id="ARBA00023125"/>
    </source>
</evidence>
<evidence type="ECO:0000313" key="3">
    <source>
        <dbReference type="EMBL" id="MCT7399702.1"/>
    </source>
</evidence>
<dbReference type="Gene3D" id="1.10.1660.10">
    <property type="match status" value="1"/>
</dbReference>
<dbReference type="CDD" id="cd02440">
    <property type="entry name" value="AdoMet_MTases"/>
    <property type="match status" value="1"/>
</dbReference>
<dbReference type="CDD" id="cd01106">
    <property type="entry name" value="HTH_TipAL-Mta"/>
    <property type="match status" value="1"/>
</dbReference>
<keyword evidence="1" id="KW-0238">DNA-binding</keyword>
<dbReference type="InterPro" id="IPR013216">
    <property type="entry name" value="Methyltransf_11"/>
</dbReference>